<protein>
    <recommendedName>
        <fullName evidence="2">DDE domain-containing protein</fullName>
    </recommendedName>
</protein>
<evidence type="ECO:0008006" key="2">
    <source>
        <dbReference type="Google" id="ProtNLM"/>
    </source>
</evidence>
<name>W8YDE4_BACTU</name>
<sequence>MRRISKLMGNGAIYSVPLIAIDGYTLNFQLRKTHNYQATYTFMKRLVKHFGEPSVLTTDKDPALICTCKNCRKMIIISIPDTLPSKESKRVRLFIYIGEVFKETPLFLHTRNYSNY</sequence>
<evidence type="ECO:0000313" key="1">
    <source>
        <dbReference type="EMBL" id="CDN39549.1"/>
    </source>
</evidence>
<reference evidence="1" key="2">
    <citation type="submission" date="2014-01" db="EMBL/GenBank/DDBJ databases">
        <authorList>
            <person name="Aslett M."/>
        </authorList>
    </citation>
    <scope>NUCLEOTIDE SEQUENCE [LARGE SCALE GENOMIC DNA]</scope>
    <source>
        <strain evidence="1">DB27</strain>
    </source>
</reference>
<dbReference type="HOGENOM" id="CLU_179087_0_0_9"/>
<dbReference type="Proteomes" id="UP000030682">
    <property type="component" value="Unassembled WGS sequence"/>
</dbReference>
<gene>
    <name evidence="1" type="ORF">BTDB27_p000212</name>
</gene>
<dbReference type="AlphaFoldDB" id="W8YDE4"/>
<reference evidence="1" key="1">
    <citation type="submission" date="2014-01" db="EMBL/GenBank/DDBJ databases">
        <title>Draft genome sequence of highly nematicidal Bacillus thuringiensis DB27.</title>
        <authorList>
            <person name="Iatsenko I."/>
            <person name="Pickard D."/>
            <person name="Corton C."/>
            <person name="Dougan G."/>
            <person name="Sommer R.J."/>
        </authorList>
    </citation>
    <scope>NUCLEOTIDE SEQUENCE [LARGE SCALE GENOMIC DNA]</scope>
    <source>
        <strain evidence="1">DB27</strain>
    </source>
</reference>
<accession>W8YDE4</accession>
<dbReference type="EMBL" id="HG810024">
    <property type="protein sequence ID" value="CDN39549.1"/>
    <property type="molecule type" value="Genomic_DNA"/>
</dbReference>
<proteinExistence type="predicted"/>
<organism evidence="1">
    <name type="scientific">Bacillus thuringiensis DB27</name>
    <dbReference type="NCBI Taxonomy" id="1431339"/>
    <lineage>
        <taxon>Bacteria</taxon>
        <taxon>Bacillati</taxon>
        <taxon>Bacillota</taxon>
        <taxon>Bacilli</taxon>
        <taxon>Bacillales</taxon>
        <taxon>Bacillaceae</taxon>
        <taxon>Bacillus</taxon>
        <taxon>Bacillus cereus group</taxon>
    </lineage>
</organism>